<dbReference type="RefSeq" id="WP_066070711.1">
    <property type="nucleotide sequence ID" value="NZ_FRBG01000001.1"/>
</dbReference>
<proteinExistence type="predicted"/>
<dbReference type="Proteomes" id="UP000323392">
    <property type="component" value="Unassembled WGS sequence"/>
</dbReference>
<reference evidence="1 3" key="1">
    <citation type="submission" date="2016-02" db="EMBL/GenBank/DDBJ databases">
        <title>Draft genome sequence for Clostridium paradoxum JW-YL-7.</title>
        <authorList>
            <person name="Utturkar S.M."/>
            <person name="Lancaster A."/>
            <person name="Poole F.L."/>
            <person name="Adams M.W."/>
            <person name="Brown S.D."/>
        </authorList>
    </citation>
    <scope>NUCLEOTIDE SEQUENCE [LARGE SCALE GENOMIC DNA]</scope>
    <source>
        <strain evidence="1 3">JW-YL-7</strain>
    </source>
</reference>
<comment type="caution">
    <text evidence="1">The sequence shown here is derived from an EMBL/GenBank/DDBJ whole genome shotgun (WGS) entry which is preliminary data.</text>
</comment>
<evidence type="ECO:0000313" key="2">
    <source>
        <dbReference type="EMBL" id="SHK42050.1"/>
    </source>
</evidence>
<dbReference type="EMBL" id="FRBG01000001">
    <property type="protein sequence ID" value="SHK42050.1"/>
    <property type="molecule type" value="Genomic_DNA"/>
</dbReference>
<dbReference type="STRING" id="1121328.JWYL7_1298"/>
<dbReference type="InterPro" id="IPR046650">
    <property type="entry name" value="DUF6762"/>
</dbReference>
<dbReference type="EMBL" id="LSFY01000001">
    <property type="protein sequence ID" value="KXZ40223.1"/>
    <property type="molecule type" value="Genomic_DNA"/>
</dbReference>
<dbReference type="Pfam" id="PF20548">
    <property type="entry name" value="DUF6762"/>
    <property type="match status" value="1"/>
</dbReference>
<reference evidence="2 4" key="2">
    <citation type="submission" date="2016-11" db="EMBL/GenBank/DDBJ databases">
        <authorList>
            <person name="Varghese N."/>
            <person name="Submissions S."/>
        </authorList>
    </citation>
    <scope>NUCLEOTIDE SEQUENCE [LARGE SCALE GENOMIC DNA]</scope>
    <source>
        <strain evidence="2 4">DSM 7308</strain>
    </source>
</reference>
<keyword evidence="4" id="KW-1185">Reference proteome</keyword>
<sequence length="134" mass="16204">MENFKLVLMEKEKDTGFLYKEREVYSINTNLVENIYVVDEDGKEVVHLIVTTDKNVSDWEFSAIFDYYDVDVFQEINVSVKEIHDKYNPAWEIKFEFIDCREEMENLLNKILDIHKKELDSVYEQIKDKEEEYK</sequence>
<dbReference type="OrthoDB" id="1913818at2"/>
<organism evidence="1 3">
    <name type="scientific">Alkalithermobacter thermoalcaliphilus JW-YL-7 = DSM 7308</name>
    <dbReference type="NCBI Taxonomy" id="1121328"/>
    <lineage>
        <taxon>Bacteria</taxon>
        <taxon>Bacillati</taxon>
        <taxon>Bacillota</taxon>
        <taxon>Clostridia</taxon>
        <taxon>Peptostreptococcales</taxon>
        <taxon>Tepidibacteraceae</taxon>
        <taxon>Alkalithermobacter</taxon>
    </lineage>
</organism>
<name>A0A150FRI3_CLOPD</name>
<evidence type="ECO:0000313" key="4">
    <source>
        <dbReference type="Proteomes" id="UP000323392"/>
    </source>
</evidence>
<dbReference type="AlphaFoldDB" id="A0A150FRI3"/>
<protein>
    <submittedName>
        <fullName evidence="1">Uncharacterized protein</fullName>
    </submittedName>
</protein>
<gene>
    <name evidence="1" type="ORF">JWYL7_1298</name>
    <name evidence="2" type="ORF">SAMN05661008_00225</name>
</gene>
<dbReference type="Proteomes" id="UP000092605">
    <property type="component" value="Unassembled WGS sequence"/>
</dbReference>
<accession>A0A150FRI3</accession>
<dbReference type="PATRIC" id="fig|1121328.3.peg.1306"/>
<evidence type="ECO:0000313" key="3">
    <source>
        <dbReference type="Proteomes" id="UP000092605"/>
    </source>
</evidence>
<evidence type="ECO:0000313" key="1">
    <source>
        <dbReference type="EMBL" id="KXZ40223.1"/>
    </source>
</evidence>